<evidence type="ECO:0000313" key="12">
    <source>
        <dbReference type="Proteomes" id="UP000774326"/>
    </source>
</evidence>
<dbReference type="GO" id="GO:0016020">
    <property type="term" value="C:membrane"/>
    <property type="evidence" value="ECO:0007669"/>
    <property type="project" value="UniProtKB-SubCell"/>
</dbReference>
<gene>
    <name evidence="11" type="ORF">WICPIJ_001349</name>
</gene>
<comment type="subcellular location">
    <subcellularLocation>
        <location evidence="1">Membrane</location>
        <topology evidence="1">Multi-pass membrane protein</topology>
    </subcellularLocation>
</comment>
<evidence type="ECO:0000256" key="3">
    <source>
        <dbReference type="ARBA" id="ARBA00022516"/>
    </source>
</evidence>
<dbReference type="Pfam" id="PF02544">
    <property type="entry name" value="Steroid_dh"/>
    <property type="match status" value="1"/>
</dbReference>
<keyword evidence="8 9" id="KW-0472">Membrane</keyword>
<dbReference type="InterPro" id="IPR039357">
    <property type="entry name" value="SRD5A/TECR"/>
</dbReference>
<feature type="transmembrane region" description="Helical" evidence="9">
    <location>
        <begin position="143"/>
        <end position="164"/>
    </location>
</feature>
<evidence type="ECO:0000256" key="8">
    <source>
        <dbReference type="ARBA" id="ARBA00023136"/>
    </source>
</evidence>
<feature type="non-terminal residue" evidence="11">
    <location>
        <position position="252"/>
    </location>
</feature>
<evidence type="ECO:0000256" key="1">
    <source>
        <dbReference type="ARBA" id="ARBA00004141"/>
    </source>
</evidence>
<dbReference type="OrthoDB" id="540503at2759"/>
<feature type="transmembrane region" description="Helical" evidence="9">
    <location>
        <begin position="215"/>
        <end position="237"/>
    </location>
</feature>
<dbReference type="InterPro" id="IPR001104">
    <property type="entry name" value="3-oxo-5_a-steroid_4-DH_C"/>
</dbReference>
<keyword evidence="12" id="KW-1185">Reference proteome</keyword>
<keyword evidence="3" id="KW-0444">Lipid biosynthesis</keyword>
<keyword evidence="7" id="KW-0443">Lipid metabolism</keyword>
<dbReference type="PANTHER" id="PTHR10556">
    <property type="entry name" value="3-OXO-5-ALPHA-STEROID 4-DEHYDROGENASE"/>
    <property type="match status" value="1"/>
</dbReference>
<reference evidence="11" key="1">
    <citation type="journal article" date="2021" name="Open Biol.">
        <title>Shared evolutionary footprints suggest mitochondrial oxidative damage underlies multiple complex I losses in fungi.</title>
        <authorList>
            <person name="Schikora-Tamarit M.A."/>
            <person name="Marcet-Houben M."/>
            <person name="Nosek J."/>
            <person name="Gabaldon T."/>
        </authorList>
    </citation>
    <scope>NUCLEOTIDE SEQUENCE</scope>
    <source>
        <strain evidence="11">CBS2887</strain>
    </source>
</reference>
<protein>
    <recommendedName>
        <fullName evidence="10">3-oxo-5-alpha-steroid 4-dehydrogenase C-terminal domain-containing protein</fullName>
    </recommendedName>
</protein>
<feature type="transmembrane region" description="Helical" evidence="9">
    <location>
        <begin position="176"/>
        <end position="194"/>
    </location>
</feature>
<comment type="similarity">
    <text evidence="2">Belongs to the steroid 5-alpha reductase family.</text>
</comment>
<dbReference type="GO" id="GO:0042761">
    <property type="term" value="P:very long-chain fatty acid biosynthetic process"/>
    <property type="evidence" value="ECO:0007669"/>
    <property type="project" value="TreeGrafter"/>
</dbReference>
<dbReference type="Proteomes" id="UP000774326">
    <property type="component" value="Unassembled WGS sequence"/>
</dbReference>
<feature type="domain" description="3-oxo-5-alpha-steroid 4-dehydrogenase C-terminal" evidence="10">
    <location>
        <begin position="132"/>
        <end position="247"/>
    </location>
</feature>
<evidence type="ECO:0000256" key="6">
    <source>
        <dbReference type="ARBA" id="ARBA00023002"/>
    </source>
</evidence>
<comment type="caution">
    <text evidence="11">The sequence shown here is derived from an EMBL/GenBank/DDBJ whole genome shotgun (WGS) entry which is preliminary data.</text>
</comment>
<accession>A0A9P8TQV8</accession>
<evidence type="ECO:0000256" key="4">
    <source>
        <dbReference type="ARBA" id="ARBA00022692"/>
    </source>
</evidence>
<keyword evidence="6" id="KW-0560">Oxidoreductase</keyword>
<dbReference type="AlphaFoldDB" id="A0A9P8TQV8"/>
<keyword evidence="4 9" id="KW-0812">Transmembrane</keyword>
<evidence type="ECO:0000256" key="2">
    <source>
        <dbReference type="ARBA" id="ARBA00007742"/>
    </source>
</evidence>
<proteinExistence type="inferred from homology"/>
<dbReference type="EMBL" id="JAEUBG010000681">
    <property type="protein sequence ID" value="KAH3687664.1"/>
    <property type="molecule type" value="Genomic_DNA"/>
</dbReference>
<dbReference type="GO" id="GO:0016627">
    <property type="term" value="F:oxidoreductase activity, acting on the CH-CH group of donors"/>
    <property type="evidence" value="ECO:0007669"/>
    <property type="project" value="InterPro"/>
</dbReference>
<evidence type="ECO:0000313" key="11">
    <source>
        <dbReference type="EMBL" id="KAH3687664.1"/>
    </source>
</evidence>
<name>A0A9P8TQV8_WICPI</name>
<keyword evidence="5 9" id="KW-1133">Transmembrane helix</keyword>
<dbReference type="PROSITE" id="PS50244">
    <property type="entry name" value="S5A_REDUCTASE"/>
    <property type="match status" value="1"/>
</dbReference>
<evidence type="ECO:0000256" key="7">
    <source>
        <dbReference type="ARBA" id="ARBA00023098"/>
    </source>
</evidence>
<evidence type="ECO:0000256" key="9">
    <source>
        <dbReference type="SAM" id="Phobius"/>
    </source>
</evidence>
<evidence type="ECO:0000259" key="10">
    <source>
        <dbReference type="Pfam" id="PF02544"/>
    </source>
</evidence>
<organism evidence="11 12">
    <name type="scientific">Wickerhamomyces pijperi</name>
    <name type="common">Yeast</name>
    <name type="synonym">Pichia pijperi</name>
    <dbReference type="NCBI Taxonomy" id="599730"/>
    <lineage>
        <taxon>Eukaryota</taxon>
        <taxon>Fungi</taxon>
        <taxon>Dikarya</taxon>
        <taxon>Ascomycota</taxon>
        <taxon>Saccharomycotina</taxon>
        <taxon>Saccharomycetes</taxon>
        <taxon>Phaffomycetales</taxon>
        <taxon>Wickerhamomycetaceae</taxon>
        <taxon>Wickerhamomyces</taxon>
    </lineage>
</organism>
<evidence type="ECO:0000256" key="5">
    <source>
        <dbReference type="ARBA" id="ARBA00022989"/>
    </source>
</evidence>
<dbReference type="PANTHER" id="PTHR10556:SF28">
    <property type="entry name" value="VERY-LONG-CHAIN ENOYL-COA REDUCTASE"/>
    <property type="match status" value="1"/>
</dbReference>
<reference evidence="11" key="2">
    <citation type="submission" date="2021-01" db="EMBL/GenBank/DDBJ databases">
        <authorList>
            <person name="Schikora-Tamarit M.A."/>
        </authorList>
    </citation>
    <scope>NUCLEOTIDE SEQUENCE</scope>
    <source>
        <strain evidence="11">CBS2887</strain>
    </source>
</reference>
<sequence>MVSIKVNSRSKSLKSDTYDSITTVAFLLKEISSKNKINANRIRITDENKKVIKSDEDLLAAKELTVKDLGPQIGWRTVYLIEYLGPLILHYVAYNYIFNQPKQYELIYQLNIIHYLKREVENVFVHRFSNSTMPLFNLFKNCFHYWVLGGSLIAIYGGFLNIDIPNYDPAEYSDYFLYFWVFSEFFNAVTHVQLRLLGDKSIRKGLAKQAPFGGFFEIFVAPNYTFEIYGWIAMFFLRPNWTTLFFVAVGAT</sequence>